<dbReference type="EMBL" id="LRQV01000076">
    <property type="protein sequence ID" value="KXK60320.1"/>
    <property type="molecule type" value="Genomic_DNA"/>
</dbReference>
<dbReference type="Proteomes" id="UP000070620">
    <property type="component" value="Unassembled WGS sequence"/>
</dbReference>
<sequence length="115" mass="11963">MPEGFEAIEVDEEVSSLARAVAESGDLLPITAIAPEAGPPGAKGLAETLGVIALAVTSSPQALTAAIEAIGSWLVTSSSRSVIVEIDGDRLEVANPTRDETRALVELFVRRHTVD</sequence>
<organism evidence="1 2">
    <name type="scientific">Micromonospora rosaria</name>
    <dbReference type="NCBI Taxonomy" id="47874"/>
    <lineage>
        <taxon>Bacteria</taxon>
        <taxon>Bacillati</taxon>
        <taxon>Actinomycetota</taxon>
        <taxon>Actinomycetes</taxon>
        <taxon>Micromonosporales</taxon>
        <taxon>Micromonosporaceae</taxon>
        <taxon>Micromonospora</taxon>
    </lineage>
</organism>
<accession>A0A136PP74</accession>
<dbReference type="AlphaFoldDB" id="A0A136PP74"/>
<gene>
    <name evidence="1" type="ORF">AWW66_19575</name>
</gene>
<protein>
    <submittedName>
        <fullName evidence="1">Uncharacterized protein</fullName>
    </submittedName>
</protein>
<evidence type="ECO:0000313" key="2">
    <source>
        <dbReference type="Proteomes" id="UP000070620"/>
    </source>
</evidence>
<proteinExistence type="predicted"/>
<reference evidence="1 2" key="1">
    <citation type="submission" date="2016-01" db="EMBL/GenBank/DDBJ databases">
        <title>Whole genome sequence and analysis of Micromonospora rosaria DSM 803, which can produce antibacterial substance rosamicin.</title>
        <authorList>
            <person name="Yang H."/>
            <person name="He X."/>
            <person name="Zhu D."/>
        </authorList>
    </citation>
    <scope>NUCLEOTIDE SEQUENCE [LARGE SCALE GENOMIC DNA]</scope>
    <source>
        <strain evidence="1 2">DSM 803</strain>
    </source>
</reference>
<evidence type="ECO:0000313" key="1">
    <source>
        <dbReference type="EMBL" id="KXK60320.1"/>
    </source>
</evidence>
<comment type="caution">
    <text evidence="1">The sequence shown here is derived from an EMBL/GenBank/DDBJ whole genome shotgun (WGS) entry which is preliminary data.</text>
</comment>
<keyword evidence="2" id="KW-1185">Reference proteome</keyword>
<name>A0A136PP74_9ACTN</name>